<name>A0A5B8QWY0_9GAMM</name>
<evidence type="ECO:0000256" key="3">
    <source>
        <dbReference type="ARBA" id="ARBA00023125"/>
    </source>
</evidence>
<dbReference type="Gene3D" id="3.90.220.20">
    <property type="entry name" value="DNA methylase specificity domains"/>
    <property type="match status" value="2"/>
</dbReference>
<dbReference type="PANTHER" id="PTHR30408">
    <property type="entry name" value="TYPE-1 RESTRICTION ENZYME ECOKI SPECIFICITY PROTEIN"/>
    <property type="match status" value="1"/>
</dbReference>
<keyword evidence="5" id="KW-0540">Nuclease</keyword>
<dbReference type="EMBL" id="CP031775">
    <property type="protein sequence ID" value="QDZ91180.1"/>
    <property type="molecule type" value="Genomic_DNA"/>
</dbReference>
<evidence type="ECO:0000313" key="6">
    <source>
        <dbReference type="Proteomes" id="UP000321124"/>
    </source>
</evidence>
<dbReference type="GO" id="GO:0016787">
    <property type="term" value="F:hydrolase activity"/>
    <property type="evidence" value="ECO:0007669"/>
    <property type="project" value="UniProtKB-KW"/>
</dbReference>
<dbReference type="Proteomes" id="UP000321124">
    <property type="component" value="Chromosome"/>
</dbReference>
<evidence type="ECO:0000256" key="2">
    <source>
        <dbReference type="ARBA" id="ARBA00022747"/>
    </source>
</evidence>
<dbReference type="REBASE" id="357765">
    <property type="entry name" value="S.SdeNi13ORF12285P"/>
</dbReference>
<dbReference type="Pfam" id="PF01420">
    <property type="entry name" value="Methylase_S"/>
    <property type="match status" value="2"/>
</dbReference>
<dbReference type="CDD" id="cd17266">
    <property type="entry name" value="RMtype1_S_Sau1132ORF3780P-TRD2-CR2_like"/>
    <property type="match status" value="1"/>
</dbReference>
<dbReference type="InterPro" id="IPR052021">
    <property type="entry name" value="Type-I_RS_S_subunit"/>
</dbReference>
<dbReference type="GO" id="GO:0004519">
    <property type="term" value="F:endonuclease activity"/>
    <property type="evidence" value="ECO:0007669"/>
    <property type="project" value="UniProtKB-KW"/>
</dbReference>
<keyword evidence="2" id="KW-0680">Restriction system</keyword>
<dbReference type="Gene3D" id="1.10.287.1120">
    <property type="entry name" value="Bipartite methylase S protein"/>
    <property type="match status" value="1"/>
</dbReference>
<dbReference type="RefSeq" id="WP_208658940.1">
    <property type="nucleotide sequence ID" value="NZ_CP031775.2"/>
</dbReference>
<dbReference type="GO" id="GO:0003677">
    <property type="term" value="F:DNA binding"/>
    <property type="evidence" value="ECO:0007669"/>
    <property type="project" value="UniProtKB-KW"/>
</dbReference>
<evidence type="ECO:0000313" key="5">
    <source>
        <dbReference type="EMBL" id="QDZ91180.1"/>
    </source>
</evidence>
<dbReference type="InterPro" id="IPR044946">
    <property type="entry name" value="Restrct_endonuc_typeI_TRD_sf"/>
</dbReference>
<dbReference type="KEGG" id="sdeo:D0436_12280"/>
<feature type="domain" description="Type I restriction modification DNA specificity" evidence="4">
    <location>
        <begin position="87"/>
        <end position="203"/>
    </location>
</feature>
<reference evidence="5 6" key="1">
    <citation type="journal article" date="2019" name="Ecotoxicol. Environ. Saf.">
        <title>Microbial characterization of heavy metal resistant bacterial strains isolated from an electroplating wastewater treatment plant.</title>
        <authorList>
            <person name="Cai X."/>
            <person name="Zheng X."/>
            <person name="Zhang D."/>
            <person name="Iqbal W."/>
            <person name="Liu C."/>
            <person name="Yang B."/>
            <person name="Zhao X."/>
            <person name="Lu X."/>
            <person name="Mao Y."/>
        </authorList>
    </citation>
    <scope>NUCLEOTIDE SEQUENCE [LARGE SCALE GENOMIC DNA]</scope>
    <source>
        <strain evidence="5 6">Ni1-3</strain>
    </source>
</reference>
<evidence type="ECO:0000256" key="1">
    <source>
        <dbReference type="ARBA" id="ARBA00010923"/>
    </source>
</evidence>
<comment type="similarity">
    <text evidence="1">Belongs to the type-I restriction system S methylase family.</text>
</comment>
<dbReference type="PANTHER" id="PTHR30408:SF12">
    <property type="entry name" value="TYPE I RESTRICTION ENZYME MJAVIII SPECIFICITY SUBUNIT"/>
    <property type="match status" value="1"/>
</dbReference>
<dbReference type="GO" id="GO:0009307">
    <property type="term" value="P:DNA restriction-modification system"/>
    <property type="evidence" value="ECO:0007669"/>
    <property type="project" value="UniProtKB-KW"/>
</dbReference>
<feature type="domain" description="Type I restriction modification DNA specificity" evidence="4">
    <location>
        <begin position="242"/>
        <end position="385"/>
    </location>
</feature>
<dbReference type="InterPro" id="IPR000055">
    <property type="entry name" value="Restrct_endonuc_typeI_TRD"/>
</dbReference>
<keyword evidence="5" id="KW-0255">Endonuclease</keyword>
<sequence>MAAPTNEHFLESSILWIGKYPSRWSLTRVKYEAYVKARVGWHGLKSDDFTEEGPYLVTGSDFKGPRIRWEECYHCDLNRYAQDPYIQLSNGDLLITKDGTIGKVALVEGLASGDKATLNSGVFVVRPLRDNFLTKFYFWLLQSRVFTDFVDYNKTGSTIVHLYQDTFINFTYASPDINEQVQIAAFLDYEIARIDQLIAKQQRLIELLKEKRQAVISHAVTKGLNPNALMKDSGVEWLGQVPEHWGVVKLSYVLLLKSGDGITSNEIEPEGTYPVYGGNGLRGYCEKFNCNGTYALIGRQGALCGNINVANGKFFASEHAVVVYPRVQFDVRFLSELLRFMDLGQYSVSAAQPGISVERINMLSIAVPPMEEQALIGQRILQVEQQIGRLVMKAEAGVLLLKERRTALISAAVTGKIDVRDWTPPKEG</sequence>
<accession>A0A5B8QWY0</accession>
<dbReference type="SUPFAM" id="SSF116734">
    <property type="entry name" value="DNA methylase specificity domain"/>
    <property type="match status" value="2"/>
</dbReference>
<dbReference type="AlphaFoldDB" id="A0A5B8QWY0"/>
<keyword evidence="5" id="KW-0378">Hydrolase</keyword>
<organism evidence="5 6">
    <name type="scientific">Shewanella decolorationis</name>
    <dbReference type="NCBI Taxonomy" id="256839"/>
    <lineage>
        <taxon>Bacteria</taxon>
        <taxon>Pseudomonadati</taxon>
        <taxon>Pseudomonadota</taxon>
        <taxon>Gammaproteobacteria</taxon>
        <taxon>Alteromonadales</taxon>
        <taxon>Shewanellaceae</taxon>
        <taxon>Shewanella</taxon>
    </lineage>
</organism>
<gene>
    <name evidence="5" type="ORF">D0436_12280</name>
</gene>
<proteinExistence type="inferred from homology"/>
<dbReference type="EC" id="3.1.21.-" evidence="5"/>
<keyword evidence="3" id="KW-0238">DNA-binding</keyword>
<evidence type="ECO:0000259" key="4">
    <source>
        <dbReference type="Pfam" id="PF01420"/>
    </source>
</evidence>
<protein>
    <submittedName>
        <fullName evidence="5">Restriction endonuclease subunit S</fullName>
        <ecNumber evidence="5">3.1.21.-</ecNumber>
    </submittedName>
</protein>